<reference evidence="3" key="1">
    <citation type="submission" date="2016-10" db="EMBL/GenBank/DDBJ databases">
        <authorList>
            <person name="Varghese N."/>
            <person name="Submissions S."/>
        </authorList>
    </citation>
    <scope>NUCLEOTIDE SEQUENCE [LARGE SCALE GENOMIC DNA]</scope>
    <source>
        <strain evidence="3">Mob M</strain>
    </source>
</reference>
<keyword evidence="1" id="KW-0472">Membrane</keyword>
<dbReference type="AlphaFoldDB" id="A0A1I4UP84"/>
<keyword evidence="1" id="KW-0812">Transmembrane</keyword>
<gene>
    <name evidence="2" type="ORF">SAMN04488696_2820</name>
</gene>
<organism evidence="2 3">
    <name type="scientific">Methanolobus profundi</name>
    <dbReference type="NCBI Taxonomy" id="487685"/>
    <lineage>
        <taxon>Archaea</taxon>
        <taxon>Methanobacteriati</taxon>
        <taxon>Methanobacteriota</taxon>
        <taxon>Stenosarchaea group</taxon>
        <taxon>Methanomicrobia</taxon>
        <taxon>Methanosarcinales</taxon>
        <taxon>Methanosarcinaceae</taxon>
        <taxon>Methanolobus</taxon>
    </lineage>
</organism>
<evidence type="ECO:0000256" key="1">
    <source>
        <dbReference type="SAM" id="Phobius"/>
    </source>
</evidence>
<protein>
    <submittedName>
        <fullName evidence="2">Uncharacterized protein</fullName>
    </submittedName>
</protein>
<proteinExistence type="predicted"/>
<sequence length="54" mass="6209">MTFQLADNLFNSTIATSSYPWGQEVIIALLIVIAFCELLQTFYMLYRRTTTNGK</sequence>
<accession>A0A1I4UP84</accession>
<keyword evidence="3" id="KW-1185">Reference proteome</keyword>
<dbReference type="STRING" id="487685.SAMN04488696_2820"/>
<evidence type="ECO:0000313" key="2">
    <source>
        <dbReference type="EMBL" id="SFM90741.1"/>
    </source>
</evidence>
<keyword evidence="1" id="KW-1133">Transmembrane helix</keyword>
<evidence type="ECO:0000313" key="3">
    <source>
        <dbReference type="Proteomes" id="UP000198535"/>
    </source>
</evidence>
<name>A0A1I4UP84_9EURY</name>
<dbReference type="Proteomes" id="UP000198535">
    <property type="component" value="Unassembled WGS sequence"/>
</dbReference>
<feature type="transmembrane region" description="Helical" evidence="1">
    <location>
        <begin position="25"/>
        <end position="46"/>
    </location>
</feature>
<dbReference type="EMBL" id="FOUJ01000007">
    <property type="protein sequence ID" value="SFM90741.1"/>
    <property type="molecule type" value="Genomic_DNA"/>
</dbReference>
<dbReference type="RefSeq" id="WP_177188093.1">
    <property type="nucleotide sequence ID" value="NZ_FOUJ01000007.1"/>
</dbReference>